<comment type="caution">
    <text evidence="2">The sequence shown here is derived from an EMBL/GenBank/DDBJ whole genome shotgun (WGS) entry which is preliminary data.</text>
</comment>
<accession>A0ABW5DCX3</accession>
<feature type="region of interest" description="Disordered" evidence="1">
    <location>
        <begin position="34"/>
        <end position="55"/>
    </location>
</feature>
<dbReference type="Proteomes" id="UP001597373">
    <property type="component" value="Unassembled WGS sequence"/>
</dbReference>
<dbReference type="RefSeq" id="WP_378188044.1">
    <property type="nucleotide sequence ID" value="NZ_BAABGS010000067.1"/>
</dbReference>
<gene>
    <name evidence="2" type="ORF">ACFSMZ_03925</name>
</gene>
<evidence type="ECO:0000313" key="2">
    <source>
        <dbReference type="EMBL" id="MFD2258908.1"/>
    </source>
</evidence>
<organism evidence="2 3">
    <name type="scientific">Chelativorans composti</name>
    <dbReference type="NCBI Taxonomy" id="768533"/>
    <lineage>
        <taxon>Bacteria</taxon>
        <taxon>Pseudomonadati</taxon>
        <taxon>Pseudomonadota</taxon>
        <taxon>Alphaproteobacteria</taxon>
        <taxon>Hyphomicrobiales</taxon>
        <taxon>Phyllobacteriaceae</taxon>
        <taxon>Chelativorans</taxon>
    </lineage>
</organism>
<evidence type="ECO:0000256" key="1">
    <source>
        <dbReference type="SAM" id="MobiDB-lite"/>
    </source>
</evidence>
<dbReference type="EMBL" id="JBHUIR010000016">
    <property type="protein sequence ID" value="MFD2258908.1"/>
    <property type="molecule type" value="Genomic_DNA"/>
</dbReference>
<protein>
    <submittedName>
        <fullName evidence="2">Uncharacterized protein</fullName>
    </submittedName>
</protein>
<reference evidence="3" key="1">
    <citation type="journal article" date="2019" name="Int. J. Syst. Evol. Microbiol.">
        <title>The Global Catalogue of Microorganisms (GCM) 10K type strain sequencing project: providing services to taxonomists for standard genome sequencing and annotation.</title>
        <authorList>
            <consortium name="The Broad Institute Genomics Platform"/>
            <consortium name="The Broad Institute Genome Sequencing Center for Infectious Disease"/>
            <person name="Wu L."/>
            <person name="Ma J."/>
        </authorList>
    </citation>
    <scope>NUCLEOTIDE SEQUENCE [LARGE SCALE GENOMIC DNA]</scope>
    <source>
        <strain evidence="3">KCTC 23707</strain>
    </source>
</reference>
<name>A0ABW5DCX3_9HYPH</name>
<sequence length="55" mass="5985">MAVIVDMRAMPVIAAAMLDVDQAGAQLGLRRARRKGHCRASKGRTAHHHGACKHR</sequence>
<evidence type="ECO:0000313" key="3">
    <source>
        <dbReference type="Proteomes" id="UP001597373"/>
    </source>
</evidence>
<keyword evidence="3" id="KW-1185">Reference proteome</keyword>
<proteinExistence type="predicted"/>